<name>A0A9W9YXQ7_9CNID</name>
<comment type="caution">
    <text evidence="3">Lacks conserved residue(s) required for the propagation of feature annotation.</text>
</comment>
<proteinExistence type="predicted"/>
<feature type="domain" description="CUB" evidence="4">
    <location>
        <begin position="13"/>
        <end position="144"/>
    </location>
</feature>
<dbReference type="SMART" id="SM00042">
    <property type="entry name" value="CUB"/>
    <property type="match status" value="2"/>
</dbReference>
<keyword evidence="1" id="KW-0677">Repeat</keyword>
<dbReference type="Gene3D" id="2.60.120.290">
    <property type="entry name" value="Spermadhesin, CUB domain"/>
    <property type="match status" value="2"/>
</dbReference>
<dbReference type="EMBL" id="MU826847">
    <property type="protein sequence ID" value="KAJ7371401.1"/>
    <property type="molecule type" value="Genomic_DNA"/>
</dbReference>
<evidence type="ECO:0000256" key="2">
    <source>
        <dbReference type="ARBA" id="ARBA00023157"/>
    </source>
</evidence>
<keyword evidence="6" id="KW-1185">Reference proteome</keyword>
<dbReference type="PANTHER" id="PTHR24251:SF37">
    <property type="entry name" value="CUB DOMAIN-CONTAINING PROTEIN"/>
    <property type="match status" value="1"/>
</dbReference>
<dbReference type="InterPro" id="IPR035914">
    <property type="entry name" value="Sperma_CUB_dom_sf"/>
</dbReference>
<protein>
    <recommendedName>
        <fullName evidence="4">CUB domain-containing protein</fullName>
    </recommendedName>
</protein>
<evidence type="ECO:0000256" key="3">
    <source>
        <dbReference type="PROSITE-ProRule" id="PRU00059"/>
    </source>
</evidence>
<evidence type="ECO:0000256" key="1">
    <source>
        <dbReference type="ARBA" id="ARBA00022737"/>
    </source>
</evidence>
<accession>A0A9W9YXQ7</accession>
<keyword evidence="2" id="KW-1015">Disulfide bond</keyword>
<dbReference type="Pfam" id="PF00431">
    <property type="entry name" value="CUB"/>
    <property type="match status" value="2"/>
</dbReference>
<dbReference type="InterPro" id="IPR000859">
    <property type="entry name" value="CUB_dom"/>
</dbReference>
<feature type="domain" description="CUB" evidence="4">
    <location>
        <begin position="149"/>
        <end position="246"/>
    </location>
</feature>
<dbReference type="PROSITE" id="PS01180">
    <property type="entry name" value="CUB"/>
    <property type="match status" value="2"/>
</dbReference>
<dbReference type="AlphaFoldDB" id="A0A9W9YXQ7"/>
<evidence type="ECO:0000313" key="5">
    <source>
        <dbReference type="EMBL" id="KAJ7371401.1"/>
    </source>
</evidence>
<dbReference type="Proteomes" id="UP001163046">
    <property type="component" value="Unassembled WGS sequence"/>
</dbReference>
<comment type="caution">
    <text evidence="5">The sequence shown here is derived from an EMBL/GenBank/DDBJ whole genome shotgun (WGS) entry which is preliminary data.</text>
</comment>
<evidence type="ECO:0000313" key="6">
    <source>
        <dbReference type="Proteomes" id="UP001163046"/>
    </source>
</evidence>
<organism evidence="5 6">
    <name type="scientific">Desmophyllum pertusum</name>
    <dbReference type="NCBI Taxonomy" id="174260"/>
    <lineage>
        <taxon>Eukaryota</taxon>
        <taxon>Metazoa</taxon>
        <taxon>Cnidaria</taxon>
        <taxon>Anthozoa</taxon>
        <taxon>Hexacorallia</taxon>
        <taxon>Scleractinia</taxon>
        <taxon>Caryophylliina</taxon>
        <taxon>Caryophylliidae</taxon>
        <taxon>Desmophyllum</taxon>
    </lineage>
</organism>
<dbReference type="OrthoDB" id="5976933at2759"/>
<dbReference type="PANTHER" id="PTHR24251">
    <property type="entry name" value="OVOCHYMASE-RELATED"/>
    <property type="match status" value="1"/>
</dbReference>
<evidence type="ECO:0000259" key="4">
    <source>
        <dbReference type="PROSITE" id="PS01180"/>
    </source>
</evidence>
<sequence>MELTTGWSLNNICTEQYYQVFSRNIYNNNLTLTGSSGNSTKSSTGPLVPLNLSCDWLITVPEGNIVKLSFDKFSLEESTTSGCTRDYVDVLDGNSSFSQSRGRFCGYTELPKDIRSSGRYMRVRFISDWLYTYYEGFKATFVAEDKTICPYHRQFVTAFSSHNTTLTSPYYPMNPANDLDCTWVLAVDSDLSSDGYIVKVTFSVLELECEDSLKFYDGNNNTVSRLLGSYCNVHPEVIYSTGHTCM</sequence>
<gene>
    <name evidence="5" type="ORF">OS493_025863</name>
</gene>
<dbReference type="CDD" id="cd00041">
    <property type="entry name" value="CUB"/>
    <property type="match status" value="2"/>
</dbReference>
<dbReference type="FunFam" id="2.60.120.290:FF:000005">
    <property type="entry name" value="Procollagen C-endopeptidase enhancer 1"/>
    <property type="match status" value="1"/>
</dbReference>
<reference evidence="5" key="1">
    <citation type="submission" date="2023-01" db="EMBL/GenBank/DDBJ databases">
        <title>Genome assembly of the deep-sea coral Lophelia pertusa.</title>
        <authorList>
            <person name="Herrera S."/>
            <person name="Cordes E."/>
        </authorList>
    </citation>
    <scope>NUCLEOTIDE SEQUENCE</scope>
    <source>
        <strain evidence="5">USNM1676648</strain>
        <tissue evidence="5">Polyp</tissue>
    </source>
</reference>
<dbReference type="SUPFAM" id="SSF49854">
    <property type="entry name" value="Spermadhesin, CUB domain"/>
    <property type="match status" value="2"/>
</dbReference>